<dbReference type="AlphaFoldDB" id="A0A8J4FRB9"/>
<accession>A0A8J4FRB9</accession>
<evidence type="ECO:0000313" key="5">
    <source>
        <dbReference type="EMBL" id="GIL83994.1"/>
    </source>
</evidence>
<dbReference type="Proteomes" id="UP000747110">
    <property type="component" value="Unassembled WGS sequence"/>
</dbReference>
<proteinExistence type="predicted"/>
<reference evidence="5" key="1">
    <citation type="journal article" date="2021" name="Proc. Natl. Acad. Sci. U.S.A.">
        <title>Three genomes in the algal genus Volvox reveal the fate of a haploid sex-determining region after a transition to homothallism.</title>
        <authorList>
            <person name="Yamamoto K."/>
            <person name="Hamaji T."/>
            <person name="Kawai-Toyooka H."/>
            <person name="Matsuzaki R."/>
            <person name="Takahashi F."/>
            <person name="Nishimura Y."/>
            <person name="Kawachi M."/>
            <person name="Noguchi H."/>
            <person name="Minakuchi Y."/>
            <person name="Umen J.G."/>
            <person name="Toyoda A."/>
            <person name="Nozaki H."/>
        </authorList>
    </citation>
    <scope>NUCLEOTIDE SEQUENCE</scope>
    <source>
        <strain evidence="5">NIES-3786</strain>
    </source>
</reference>
<feature type="repeat" description="CHCR" evidence="3">
    <location>
        <begin position="259"/>
        <end position="413"/>
    </location>
</feature>
<keyword evidence="2" id="KW-0653">Protein transport</keyword>
<dbReference type="InterPro" id="IPR000547">
    <property type="entry name" value="Clathrin_H-chain/VPS_repeat"/>
</dbReference>
<evidence type="ECO:0000256" key="4">
    <source>
        <dbReference type="SAM" id="MobiDB-lite"/>
    </source>
</evidence>
<organism evidence="5 6">
    <name type="scientific">Volvox reticuliferus</name>
    <dbReference type="NCBI Taxonomy" id="1737510"/>
    <lineage>
        <taxon>Eukaryota</taxon>
        <taxon>Viridiplantae</taxon>
        <taxon>Chlorophyta</taxon>
        <taxon>core chlorophytes</taxon>
        <taxon>Chlorophyceae</taxon>
        <taxon>CS clade</taxon>
        <taxon>Chlamydomonadales</taxon>
        <taxon>Volvocaceae</taxon>
        <taxon>Volvox</taxon>
    </lineage>
</organism>
<evidence type="ECO:0000256" key="3">
    <source>
        <dbReference type="PROSITE-ProRule" id="PRU01006"/>
    </source>
</evidence>
<dbReference type="OrthoDB" id="244107at2759"/>
<dbReference type="PROSITE" id="PS50236">
    <property type="entry name" value="CHCR"/>
    <property type="match status" value="1"/>
</dbReference>
<evidence type="ECO:0000256" key="2">
    <source>
        <dbReference type="ARBA" id="ARBA00022927"/>
    </source>
</evidence>
<keyword evidence="1" id="KW-0813">Transport</keyword>
<dbReference type="GO" id="GO:0016236">
    <property type="term" value="P:macroautophagy"/>
    <property type="evidence" value="ECO:0007669"/>
    <property type="project" value="TreeGrafter"/>
</dbReference>
<dbReference type="GO" id="GO:0009267">
    <property type="term" value="P:cellular response to starvation"/>
    <property type="evidence" value="ECO:0007669"/>
    <property type="project" value="TreeGrafter"/>
</dbReference>
<evidence type="ECO:0000313" key="6">
    <source>
        <dbReference type="Proteomes" id="UP000747110"/>
    </source>
</evidence>
<feature type="compositionally biased region" description="Gly residues" evidence="4">
    <location>
        <begin position="686"/>
        <end position="700"/>
    </location>
</feature>
<dbReference type="PANTHER" id="PTHR12616">
    <property type="entry name" value="VACUOLAR PROTEIN SORTING VPS41"/>
    <property type="match status" value="1"/>
</dbReference>
<sequence>MEIATARSRDSNDRVNWLLARRRWEEALSVVEEAPQGLPPGLYDRVVDGYIEELLTTQSYDKAVELSERLLKGDATRWEHWVYLFAQARQLPKLVGRLPTQNPRLRSQVYDMALQSLLLNPADHPTLVSLTHSWPPGCYSLAALADAVAARLRRLQHQHPQPQPPNLTIAPGAATAATASGAGVADAGAGGGPGSDSLWQLLAWLYEQQGRPDLALSIHLRLKSPSVFSFVNHHGLQANLLGRAPDLFSVDEKAALALLTSHVDALPPANVVPSLQEAMRSAPSPAAAEVWRRRLFTYLQALFAADSSVGADYHDLQVSLTAEYQPSKLMDLLVSSQYYSLEAALAICEARGLVSEQVFVLGRMGNADQALRLIIDRLGDIPRAIDFVVGQRDDELWGRLIDWALGSSETTGALLDCIGGYVDPLLLVRRIPRGMRVERLRDRLRAIIADYRTQTSLREGCNAILRSDCRHLLSKLYDGTRRALPYLYVMRPEGGTDGGRWYRCDVVHGGKLQPVSTAEVPEEALFGYGGYRPMAPLGPAAKSGFPVSSSPPSAAVAAAATAPAANSLHSDLYRPRGSSSNGGVVLGRGSAINLSTSVSSAPLVAAAERTALTRGSSLPVLDGSSVAAAPATENLPWWAQSGGLDGGGGATRGSAGPMATDLWIGFNLTSGRARLTSGEETPQPSLGGGRRAGLYGGRQGPGQAPAAPGVTPNSAGSDRRSAVAGGSPVSPWGGSSSPAVGPALGAGTPGTGPGSWALGSLWQHVTTRM</sequence>
<evidence type="ECO:0000256" key="1">
    <source>
        <dbReference type="ARBA" id="ARBA00022448"/>
    </source>
</evidence>
<dbReference type="SMART" id="SM00299">
    <property type="entry name" value="CLH"/>
    <property type="match status" value="1"/>
</dbReference>
<dbReference type="InterPro" id="IPR011990">
    <property type="entry name" value="TPR-like_helical_dom_sf"/>
</dbReference>
<dbReference type="GO" id="GO:0006623">
    <property type="term" value="P:protein targeting to vacuole"/>
    <property type="evidence" value="ECO:0007669"/>
    <property type="project" value="InterPro"/>
</dbReference>
<name>A0A8J4FRB9_9CHLO</name>
<dbReference type="Gene3D" id="1.25.40.10">
    <property type="entry name" value="Tetratricopeptide repeat domain"/>
    <property type="match status" value="1"/>
</dbReference>
<protein>
    <submittedName>
        <fullName evidence="5">Uncharacterized protein</fullName>
    </submittedName>
</protein>
<keyword evidence="6" id="KW-1185">Reference proteome</keyword>
<dbReference type="GO" id="GO:0030897">
    <property type="term" value="C:HOPS complex"/>
    <property type="evidence" value="ECO:0007669"/>
    <property type="project" value="TreeGrafter"/>
</dbReference>
<dbReference type="Pfam" id="PF23556">
    <property type="entry name" value="TPR_Vps41"/>
    <property type="match status" value="1"/>
</dbReference>
<dbReference type="GO" id="GO:0005770">
    <property type="term" value="C:late endosome"/>
    <property type="evidence" value="ECO:0007669"/>
    <property type="project" value="TreeGrafter"/>
</dbReference>
<dbReference type="GO" id="GO:0034058">
    <property type="term" value="P:endosomal vesicle fusion"/>
    <property type="evidence" value="ECO:0007669"/>
    <property type="project" value="TreeGrafter"/>
</dbReference>
<gene>
    <name evidence="5" type="ORF">Vretifemale_12716</name>
</gene>
<feature type="compositionally biased region" description="Low complexity" evidence="4">
    <location>
        <begin position="723"/>
        <end position="746"/>
    </location>
</feature>
<comment type="caution">
    <text evidence="5">The sequence shown here is derived from an EMBL/GenBank/DDBJ whole genome shotgun (WGS) entry which is preliminary data.</text>
</comment>
<dbReference type="EMBL" id="BNCP01000028">
    <property type="protein sequence ID" value="GIL83994.1"/>
    <property type="molecule type" value="Genomic_DNA"/>
</dbReference>
<dbReference type="PANTHER" id="PTHR12616:SF1">
    <property type="entry name" value="VACUOLAR PROTEIN SORTING-ASSOCIATED PROTEIN 41 HOMOLOG"/>
    <property type="match status" value="1"/>
</dbReference>
<dbReference type="InterPro" id="IPR045111">
    <property type="entry name" value="Vps41/Vps8"/>
</dbReference>
<feature type="region of interest" description="Disordered" evidence="4">
    <location>
        <begin position="674"/>
        <end position="757"/>
    </location>
</feature>